<dbReference type="RefSeq" id="WP_087298968.1">
    <property type="nucleotide sequence ID" value="NZ_NFKP01000001.1"/>
</dbReference>
<dbReference type="Proteomes" id="UP000196386">
    <property type="component" value="Unassembled WGS sequence"/>
</dbReference>
<dbReference type="EMBL" id="NFKP01000001">
    <property type="protein sequence ID" value="OUP71426.1"/>
    <property type="molecule type" value="Genomic_DNA"/>
</dbReference>
<dbReference type="AlphaFoldDB" id="A0A1Y4MRU9"/>
<comment type="caution">
    <text evidence="1">The sequence shown here is derived from an EMBL/GenBank/DDBJ whole genome shotgun (WGS) entry which is preliminary data.</text>
</comment>
<accession>A0A1Y4MRU9</accession>
<protein>
    <submittedName>
        <fullName evidence="1">Uncharacterized protein</fullName>
    </submittedName>
</protein>
<sequence>MGNETKERLPLRMKPETSRRLEQWYAADNCRSKNEFVEKAVNFYVDYLEMRDAQSLLPAALLAVLDGRLGRLEDHIARREFTREVELDLLIGIIADVVEVDRDDLKRKRAQSVRNVKATNGLISLEKRARSAGEPDWDGDEWQD</sequence>
<proteinExistence type="predicted"/>
<gene>
    <name evidence="1" type="ORF">B5F11_00635</name>
</gene>
<organism evidence="1 2">
    <name type="scientific">Anaerotruncus colihominis</name>
    <dbReference type="NCBI Taxonomy" id="169435"/>
    <lineage>
        <taxon>Bacteria</taxon>
        <taxon>Bacillati</taxon>
        <taxon>Bacillota</taxon>
        <taxon>Clostridia</taxon>
        <taxon>Eubacteriales</taxon>
        <taxon>Oscillospiraceae</taxon>
        <taxon>Anaerotruncus</taxon>
    </lineage>
</organism>
<evidence type="ECO:0000313" key="1">
    <source>
        <dbReference type="EMBL" id="OUP71426.1"/>
    </source>
</evidence>
<evidence type="ECO:0000313" key="2">
    <source>
        <dbReference type="Proteomes" id="UP000196386"/>
    </source>
</evidence>
<name>A0A1Y4MRU9_9FIRM</name>
<reference evidence="2" key="1">
    <citation type="submission" date="2017-04" db="EMBL/GenBank/DDBJ databases">
        <title>Function of individual gut microbiota members based on whole genome sequencing of pure cultures obtained from chicken caecum.</title>
        <authorList>
            <person name="Medvecky M."/>
            <person name="Cejkova D."/>
            <person name="Polansky O."/>
            <person name="Karasova D."/>
            <person name="Kubasova T."/>
            <person name="Cizek A."/>
            <person name="Rychlik I."/>
        </authorList>
    </citation>
    <scope>NUCLEOTIDE SEQUENCE [LARGE SCALE GENOMIC DNA]</scope>
    <source>
        <strain evidence="2">An175</strain>
    </source>
</reference>